<protein>
    <recommendedName>
        <fullName evidence="3">Mediator of RNA polymerase II transcription subunit 24</fullName>
    </recommendedName>
    <alternativeName>
        <fullName evidence="8">Mediator complex subunit 24</fullName>
    </alternativeName>
</protein>
<dbReference type="Proteomes" id="UP000694388">
    <property type="component" value="Unplaced"/>
</dbReference>
<evidence type="ECO:0000256" key="3">
    <source>
        <dbReference type="ARBA" id="ARBA00019693"/>
    </source>
</evidence>
<keyword evidence="5" id="KW-0010">Activator</keyword>
<keyword evidence="4" id="KW-0805">Transcription regulation</keyword>
<evidence type="ECO:0000256" key="7">
    <source>
        <dbReference type="ARBA" id="ARBA00023242"/>
    </source>
</evidence>
<dbReference type="GeneTree" id="ENSGT00390000016438"/>
<dbReference type="PANTHER" id="PTHR12898:SF1">
    <property type="entry name" value="MEDIATOR OF RNA POLYMERASE II TRANSCRIPTION SUBUNIT 24"/>
    <property type="match status" value="1"/>
</dbReference>
<reference evidence="9" key="2">
    <citation type="submission" date="2025-09" db="UniProtKB">
        <authorList>
            <consortium name="Ensembl"/>
        </authorList>
    </citation>
    <scope>IDENTIFICATION</scope>
</reference>
<comment type="subcellular location">
    <subcellularLocation>
        <location evidence="1">Nucleus</location>
    </subcellularLocation>
</comment>
<dbReference type="GO" id="GO:0060261">
    <property type="term" value="P:positive regulation of transcription initiation by RNA polymerase II"/>
    <property type="evidence" value="ECO:0007669"/>
    <property type="project" value="TreeGrafter"/>
</dbReference>
<evidence type="ECO:0000256" key="8">
    <source>
        <dbReference type="ARBA" id="ARBA00031960"/>
    </source>
</evidence>
<evidence type="ECO:0000256" key="1">
    <source>
        <dbReference type="ARBA" id="ARBA00004123"/>
    </source>
</evidence>
<dbReference type="PANTHER" id="PTHR12898">
    <property type="entry name" value="MEDIATOR OF RNA POLYMERASE II TRANSCRIPTION SUBUNIT 24"/>
    <property type="match status" value="1"/>
</dbReference>
<evidence type="ECO:0000256" key="6">
    <source>
        <dbReference type="ARBA" id="ARBA00023163"/>
    </source>
</evidence>
<keyword evidence="10" id="KW-1185">Reference proteome</keyword>
<keyword evidence="7" id="KW-0539">Nucleus</keyword>
<comment type="similarity">
    <text evidence="2">Belongs to the Mediator complex subunit 24 family.</text>
</comment>
<dbReference type="GO" id="GO:0016592">
    <property type="term" value="C:mediator complex"/>
    <property type="evidence" value="ECO:0007669"/>
    <property type="project" value="InterPro"/>
</dbReference>
<keyword evidence="6" id="KW-0804">Transcription</keyword>
<accession>A0A8C4R5H8</accession>
<dbReference type="InterPro" id="IPR021429">
    <property type="entry name" value="Mediator_Med24"/>
</dbReference>
<dbReference type="GO" id="GO:0003712">
    <property type="term" value="F:transcription coregulator activity"/>
    <property type="evidence" value="ECO:0007669"/>
    <property type="project" value="TreeGrafter"/>
</dbReference>
<proteinExistence type="inferred from homology"/>
<evidence type="ECO:0000256" key="2">
    <source>
        <dbReference type="ARBA" id="ARBA00007864"/>
    </source>
</evidence>
<organism evidence="9 10">
    <name type="scientific">Eptatretus burgeri</name>
    <name type="common">Inshore hagfish</name>
    <dbReference type="NCBI Taxonomy" id="7764"/>
    <lineage>
        <taxon>Eukaryota</taxon>
        <taxon>Metazoa</taxon>
        <taxon>Chordata</taxon>
        <taxon>Craniata</taxon>
        <taxon>Vertebrata</taxon>
        <taxon>Cyclostomata</taxon>
        <taxon>Myxini</taxon>
        <taxon>Myxiniformes</taxon>
        <taxon>Myxinidae</taxon>
        <taxon>Eptatretinae</taxon>
        <taxon>Eptatretus</taxon>
    </lineage>
</organism>
<evidence type="ECO:0000313" key="9">
    <source>
        <dbReference type="Ensembl" id="ENSEBUP00000024416.1"/>
    </source>
</evidence>
<evidence type="ECO:0000256" key="5">
    <source>
        <dbReference type="ARBA" id="ARBA00023159"/>
    </source>
</evidence>
<evidence type="ECO:0000313" key="10">
    <source>
        <dbReference type="Proteomes" id="UP000694388"/>
    </source>
</evidence>
<sequence>MGYLSEDCVLDAFQMVSYSNLILAITKFEDFSRDYCVISLLELIENICPHLSCYGKAEECMSLCRALLSCLLWLLQCITHCLDRIHMAQAPQTSEPLPTVPPTAPPPLGLLPSCASALEKVLGGARNRAFLHIARLEEQSIWSLVEQTTWKIPEFLNSIGCPNDVKRRLEECTMVIKRIPSLLLLGEEQSTHVEFPTIQALITLEGTTNLTAEGQPLVEHLLIVKRVQHIPMRFMLLEIWKACMVGLIESPEGIEELKWTAFTFLKMPQVLLKLKKFHQGDKDFNDELNLALESLVKLTPLLDKADHRCNCDCFQLILQECGKFGILSESQNQKLVAFRTTDRDQVPQAKSPENSNVQPNPMLILRAEPTVTNILKTMEGDHSKCVEGLLGVLGHMLTGKSLDLLLAAGAAGRKLKSFARKFSKLNEYAKHGSGESTKASQVRALFFDISFLMLCHITQLYGSEVITSDPVIGGEPTFFESWMQLCMPEEGKSLNPDHVLRVEPGKVEVLLSHLNSSIEMKLTQVKWHEVCASLPGVMSEVLNAWELGLLNMEAVQKITDNLKGRLCSLAVCAVAWLVSHIRVLGLEEREKPLQLIQLLVTPVAGEPTMQFYSERVAIMSSIIERMCTEVMQQTGTRIKFQGNSPADGSHCRDLLPGTHPIRELLQSAFASAMSRGLLDTRALLTLEAVMHTGGTHWFTDNLIKELLKETRKDCADRAVELLYGVFSLDLHQLTLSLLGHVLPPLLTTPAKWHCLTAPPGRALARLAVWCAITSYSTHSRSQISAKYRKRPREDVEDYISLFPLDDTQPSKLLRLLSSNDEDNNTLSSPGVMMT</sequence>
<dbReference type="Ensembl" id="ENSEBUT00000024992.1">
    <property type="protein sequence ID" value="ENSEBUP00000024416.1"/>
    <property type="gene ID" value="ENSEBUG00000015052.1"/>
</dbReference>
<reference evidence="9" key="1">
    <citation type="submission" date="2025-08" db="UniProtKB">
        <authorList>
            <consortium name="Ensembl"/>
        </authorList>
    </citation>
    <scope>IDENTIFICATION</scope>
</reference>
<dbReference type="AlphaFoldDB" id="A0A8C4R5H8"/>
<dbReference type="Pfam" id="PF11277">
    <property type="entry name" value="Med24_N"/>
    <property type="match status" value="1"/>
</dbReference>
<evidence type="ECO:0000256" key="4">
    <source>
        <dbReference type="ARBA" id="ARBA00023015"/>
    </source>
</evidence>
<name>A0A8C4R5H8_EPTBU</name>